<sequence length="204" mass="23280">MKCLVLLLVMAKLATGAKILAHFITPSVSHQAVYRNIWKELSSRGHQVVVITPNPFNDPRLVNLTEVDVSFSYKFVERLSAAESAEKMNEDVKLDKVFLYFLPYILDVQMQNQQVRDIYGNVNNENYDLVLVEMFYPVVYALSHKYGCPYVGISSFSGIKPIERSVGNPSHSAAYPDAMLDYDDAKTLWTRLHSVYNDISTYLR</sequence>
<dbReference type="OrthoDB" id="5835829at2759"/>
<dbReference type="PANTHER" id="PTHR48043">
    <property type="entry name" value="EG:EG0003.4 PROTEIN-RELATED"/>
    <property type="match status" value="1"/>
</dbReference>
<dbReference type="InParanoid" id="A0A7F5RE06"/>
<dbReference type="Gene3D" id="3.40.50.2000">
    <property type="entry name" value="Glycogen Phosphorylase B"/>
    <property type="match status" value="1"/>
</dbReference>
<evidence type="ECO:0000256" key="1">
    <source>
        <dbReference type="ARBA" id="ARBA00009995"/>
    </source>
</evidence>
<name>A0A7F5RE06_AGRPL</name>
<protein>
    <submittedName>
        <fullName evidence="6">Uncharacterized protein LOC112905628</fullName>
    </submittedName>
</protein>
<proteinExistence type="inferred from homology"/>
<dbReference type="Proteomes" id="UP000192223">
    <property type="component" value="Unplaced"/>
</dbReference>
<dbReference type="SUPFAM" id="SSF53756">
    <property type="entry name" value="UDP-Glycosyltransferase/glycogen phosphorylase"/>
    <property type="match status" value="1"/>
</dbReference>
<accession>A0A7F5RE06</accession>
<keyword evidence="4" id="KW-0732">Signal</keyword>
<evidence type="ECO:0000313" key="6">
    <source>
        <dbReference type="RefSeq" id="XP_025834203.1"/>
    </source>
</evidence>
<feature type="chain" id="PRO_5028860806" evidence="4">
    <location>
        <begin position="17"/>
        <end position="204"/>
    </location>
</feature>
<evidence type="ECO:0000313" key="5">
    <source>
        <dbReference type="Proteomes" id="UP000192223"/>
    </source>
</evidence>
<comment type="similarity">
    <text evidence="1">Belongs to the UDP-glycosyltransferase family.</text>
</comment>
<keyword evidence="5" id="KW-1185">Reference proteome</keyword>
<keyword evidence="3" id="KW-0808">Transferase</keyword>
<evidence type="ECO:0000256" key="4">
    <source>
        <dbReference type="SAM" id="SignalP"/>
    </source>
</evidence>
<evidence type="ECO:0000256" key="2">
    <source>
        <dbReference type="ARBA" id="ARBA00022676"/>
    </source>
</evidence>
<dbReference type="KEGG" id="apln:112905628"/>
<keyword evidence="2" id="KW-0328">Glycosyltransferase</keyword>
<dbReference type="GeneID" id="112905628"/>
<dbReference type="InterPro" id="IPR050271">
    <property type="entry name" value="UDP-glycosyltransferase"/>
</dbReference>
<dbReference type="PANTHER" id="PTHR48043:SF159">
    <property type="entry name" value="EG:EG0003.4 PROTEIN-RELATED"/>
    <property type="match status" value="1"/>
</dbReference>
<dbReference type="AlphaFoldDB" id="A0A7F5RE06"/>
<gene>
    <name evidence="6" type="primary">LOC112905628</name>
</gene>
<organism evidence="5 6">
    <name type="scientific">Agrilus planipennis</name>
    <name type="common">Emerald ash borer</name>
    <name type="synonym">Agrilus marcopoli</name>
    <dbReference type="NCBI Taxonomy" id="224129"/>
    <lineage>
        <taxon>Eukaryota</taxon>
        <taxon>Metazoa</taxon>
        <taxon>Ecdysozoa</taxon>
        <taxon>Arthropoda</taxon>
        <taxon>Hexapoda</taxon>
        <taxon>Insecta</taxon>
        <taxon>Pterygota</taxon>
        <taxon>Neoptera</taxon>
        <taxon>Endopterygota</taxon>
        <taxon>Coleoptera</taxon>
        <taxon>Polyphaga</taxon>
        <taxon>Elateriformia</taxon>
        <taxon>Buprestoidea</taxon>
        <taxon>Buprestidae</taxon>
        <taxon>Agrilinae</taxon>
        <taxon>Agrilus</taxon>
    </lineage>
</organism>
<reference evidence="6" key="1">
    <citation type="submission" date="2025-08" db="UniProtKB">
        <authorList>
            <consortium name="RefSeq"/>
        </authorList>
    </citation>
    <scope>IDENTIFICATION</scope>
    <source>
        <tissue evidence="6">Entire body</tissue>
    </source>
</reference>
<feature type="signal peptide" evidence="4">
    <location>
        <begin position="1"/>
        <end position="16"/>
    </location>
</feature>
<dbReference type="GO" id="GO:0008194">
    <property type="term" value="F:UDP-glycosyltransferase activity"/>
    <property type="evidence" value="ECO:0007669"/>
    <property type="project" value="TreeGrafter"/>
</dbReference>
<evidence type="ECO:0000256" key="3">
    <source>
        <dbReference type="ARBA" id="ARBA00022679"/>
    </source>
</evidence>
<dbReference type="RefSeq" id="XP_025834203.1">
    <property type="nucleotide sequence ID" value="XM_025978418.1"/>
</dbReference>